<dbReference type="NCBIfam" id="NF040618">
    <property type="entry name" value="PPA1309_fam"/>
    <property type="match status" value="1"/>
</dbReference>
<dbReference type="STRING" id="1437874.CSPHI_09270"/>
<organism evidence="1 2">
    <name type="scientific">Corynebacterium sphenisci DSM 44792</name>
    <dbReference type="NCBI Taxonomy" id="1437874"/>
    <lineage>
        <taxon>Bacteria</taxon>
        <taxon>Bacillati</taxon>
        <taxon>Actinomycetota</taxon>
        <taxon>Actinomycetes</taxon>
        <taxon>Mycobacteriales</taxon>
        <taxon>Corynebacteriaceae</taxon>
        <taxon>Corynebacterium</taxon>
    </lineage>
</organism>
<keyword evidence="2" id="KW-1185">Reference proteome</keyword>
<evidence type="ECO:0000313" key="2">
    <source>
        <dbReference type="Proteomes" id="UP000185469"/>
    </source>
</evidence>
<dbReference type="Proteomes" id="UP000185469">
    <property type="component" value="Chromosome"/>
</dbReference>
<gene>
    <name evidence="1" type="ORF">CSPHI_09270</name>
</gene>
<accession>A0A1L7CZC2</accession>
<protein>
    <submittedName>
        <fullName evidence="1">Uncharacterized protein</fullName>
    </submittedName>
</protein>
<dbReference type="OrthoDB" id="3266223at2"/>
<evidence type="ECO:0000313" key="1">
    <source>
        <dbReference type="EMBL" id="APT91172.1"/>
    </source>
</evidence>
<proteinExistence type="predicted"/>
<dbReference type="KEGG" id="csph:CSPHI_09270"/>
<name>A0A1L7CZC2_9CORY</name>
<dbReference type="AlphaFoldDB" id="A0A1L7CZC2"/>
<sequence>MSDSQAAPWRSPQALNRAALEAVELVHAAGWDEPPQLIALVPAELVARALDATLDDSPLALVTQEPLPAGVEGGSPELADFLARTTWPAGVVGAVLVQEILVVDPADGEAIGGLSLEEVRARVPEGLARQARLISAVLAEGPELTLIQPRPTEAELAEAGPFAEDRVELRDGTGVADGVLAALRATFDGGGAD</sequence>
<dbReference type="EMBL" id="CP009248">
    <property type="protein sequence ID" value="APT91172.1"/>
    <property type="molecule type" value="Genomic_DNA"/>
</dbReference>
<reference evidence="1 2" key="1">
    <citation type="submission" date="2014-08" db="EMBL/GenBank/DDBJ databases">
        <title>Complete genome sequence of Corynebacterium sphenisci CECT 5990(T) (=DSM 44792(T)), isolated from healthy wild penguins.</title>
        <authorList>
            <person name="Ruckert C."/>
            <person name="Albersmeier A."/>
            <person name="Winkler A."/>
            <person name="Kalinowski J."/>
        </authorList>
    </citation>
    <scope>NUCLEOTIDE SEQUENCE [LARGE SCALE GENOMIC DNA]</scope>
    <source>
        <strain evidence="1 2">DSM 44792</strain>
    </source>
</reference>
<dbReference type="InterPro" id="IPR047681">
    <property type="entry name" value="PPA1309-like"/>
</dbReference>
<dbReference type="RefSeq" id="WP_075692672.1">
    <property type="nucleotide sequence ID" value="NZ_CP009248.1"/>
</dbReference>